<feature type="coiled-coil region" evidence="1">
    <location>
        <begin position="202"/>
        <end position="299"/>
    </location>
</feature>
<gene>
    <name evidence="4" type="primary">LOC101853108</name>
</gene>
<evidence type="ECO:0000256" key="2">
    <source>
        <dbReference type="SAM" id="MobiDB-lite"/>
    </source>
</evidence>
<feature type="compositionally biased region" description="Polar residues" evidence="2">
    <location>
        <begin position="33"/>
        <end position="54"/>
    </location>
</feature>
<dbReference type="Proteomes" id="UP000694888">
    <property type="component" value="Unplaced"/>
</dbReference>
<sequence length="733" mass="84374">MYYFKGYDSEPEPRGYEQSLRDRANTSLDELRNSLNSAPTGFVSSGDSKQQLSKSVHPRVLTWQDGGSGPPQRSNAASQLRHLLSNQVQSPPISLGPPTHTGPLPSPEEAAALLKNHAVYTSHLEAESRYIKEEMAVLRMKLSEVLEENRSLHHELKTTVVHEILKEGGEVLGSLGSLGETFSESYQHAMGKHDFKRWQVELERLSKLHAAKTERLESQLEQSKLVAEQLSQTVEDLKSQLRIQDSTPTHENGMISSVFLSETEKHITHRTIEQLTKERDELAEQVVSLRSQLAVVSQREEEAYQQMKRGIELVEQAQLEQTQALVEKEQVCDDLARTRQRFEAHVRESQNLIRAEREAARQENQELIDDLNKKMQELGEHYTRAQARFEKEVRDKASLSKELQELKSQLRTCDREVTVTAESYRTETTNASLQRNNALYESSRLRSELENLKHEHDQESSRTKIELDDLRQRLNKAERELVNAKEECIHMTANVQALERELHLAKMARDTVERSRADDLKLLRQRAQDREEQMKAKMEEAEDRHSQSTHEMDTLLLKQNKLIMRLQEECKKQAVHLEKTTKKYRVSNSRLNQSNTELSSRMERMTQRLEELEAESDQHTRLHDKMRERLSTLDTGAQNQAVQMAEALTKYSQACRDRQLLAREVEFLRTQLHRANQTSPEVLRLNSSVKTLVDDVLNAITKAERDGTETLIPQLTLDSEVPEKISLEDLGSQ</sequence>
<feature type="compositionally biased region" description="Basic and acidic residues" evidence="2">
    <location>
        <begin position="7"/>
        <end position="32"/>
    </location>
</feature>
<feature type="coiled-coil region" evidence="1">
    <location>
        <begin position="588"/>
        <end position="629"/>
    </location>
</feature>
<feature type="region of interest" description="Disordered" evidence="2">
    <location>
        <begin position="88"/>
        <end position="107"/>
    </location>
</feature>
<organism evidence="3 4">
    <name type="scientific">Aplysia californica</name>
    <name type="common">California sea hare</name>
    <dbReference type="NCBI Taxonomy" id="6500"/>
    <lineage>
        <taxon>Eukaryota</taxon>
        <taxon>Metazoa</taxon>
        <taxon>Spiralia</taxon>
        <taxon>Lophotrochozoa</taxon>
        <taxon>Mollusca</taxon>
        <taxon>Gastropoda</taxon>
        <taxon>Heterobranchia</taxon>
        <taxon>Euthyneura</taxon>
        <taxon>Tectipleura</taxon>
        <taxon>Aplysiida</taxon>
        <taxon>Aplysioidea</taxon>
        <taxon>Aplysiidae</taxon>
        <taxon>Aplysia</taxon>
    </lineage>
</organism>
<dbReference type="RefSeq" id="XP_005104362.1">
    <property type="nucleotide sequence ID" value="XM_005104305.3"/>
</dbReference>
<reference evidence="4" key="1">
    <citation type="submission" date="2025-08" db="UniProtKB">
        <authorList>
            <consortium name="RefSeq"/>
        </authorList>
    </citation>
    <scope>IDENTIFICATION</scope>
</reference>
<feature type="region of interest" description="Disordered" evidence="2">
    <location>
        <begin position="1"/>
        <end position="55"/>
    </location>
</feature>
<evidence type="ECO:0000313" key="4">
    <source>
        <dbReference type="RefSeq" id="XP_005104362.1"/>
    </source>
</evidence>
<dbReference type="PANTHER" id="PTHR34343:SF1">
    <property type="entry name" value="SEROLOGICALLY DEFINED COLON CANCER ANTIGEN 8"/>
    <property type="match status" value="1"/>
</dbReference>
<evidence type="ECO:0000313" key="3">
    <source>
        <dbReference type="Proteomes" id="UP000694888"/>
    </source>
</evidence>
<accession>A0ABM0JY78</accession>
<dbReference type="InterPro" id="IPR031887">
    <property type="entry name" value="SDCCAG8"/>
</dbReference>
<evidence type="ECO:0000256" key="1">
    <source>
        <dbReference type="SAM" id="Coils"/>
    </source>
</evidence>
<proteinExistence type="predicted"/>
<dbReference type="PANTHER" id="PTHR34343">
    <property type="entry name" value="SEROLOGICALLY DEFINED COLON CANCER ANTIGEN 8"/>
    <property type="match status" value="1"/>
</dbReference>
<dbReference type="Pfam" id="PF15964">
    <property type="entry name" value="CCCAP"/>
    <property type="match status" value="1"/>
</dbReference>
<dbReference type="GeneID" id="101853108"/>
<keyword evidence="1" id="KW-0175">Coiled coil</keyword>
<feature type="coiled-coil region" evidence="1">
    <location>
        <begin position="345"/>
        <end position="558"/>
    </location>
</feature>
<keyword evidence="3" id="KW-1185">Reference proteome</keyword>
<name>A0ABM0JY78_APLCA</name>
<protein>
    <submittedName>
        <fullName evidence="4">Serologically defined colon cancer antigen 8 homolog</fullName>
    </submittedName>
</protein>